<dbReference type="Proteomes" id="UP000265566">
    <property type="component" value="Chromosome 1"/>
</dbReference>
<protein>
    <submittedName>
        <fullName evidence="1">Uncharacterized protein</fullName>
    </submittedName>
</protein>
<evidence type="ECO:0000313" key="1">
    <source>
        <dbReference type="EMBL" id="RHN79139.1"/>
    </source>
</evidence>
<dbReference type="Gramene" id="rna2861">
    <property type="protein sequence ID" value="RHN79139.1"/>
    <property type="gene ID" value="gene2861"/>
</dbReference>
<accession>A0A396JLK4</accession>
<dbReference type="AlphaFoldDB" id="A0A396JLK4"/>
<dbReference type="EMBL" id="PSQE01000001">
    <property type="protein sequence ID" value="RHN79139.1"/>
    <property type="molecule type" value="Genomic_DNA"/>
</dbReference>
<evidence type="ECO:0000313" key="2">
    <source>
        <dbReference type="Proteomes" id="UP000265566"/>
    </source>
</evidence>
<name>A0A396JLK4_MEDTR</name>
<gene>
    <name evidence="1" type="ORF">MtrunA17_Chr1g0173801</name>
</gene>
<reference evidence="2" key="1">
    <citation type="journal article" date="2018" name="Nat. Plants">
        <title>Whole-genome landscape of Medicago truncatula symbiotic genes.</title>
        <authorList>
            <person name="Pecrix Y."/>
            <person name="Staton S.E."/>
            <person name="Sallet E."/>
            <person name="Lelandais-Briere C."/>
            <person name="Moreau S."/>
            <person name="Carrere S."/>
            <person name="Blein T."/>
            <person name="Jardinaud M.F."/>
            <person name="Latrasse D."/>
            <person name="Zouine M."/>
            <person name="Zahm M."/>
            <person name="Kreplak J."/>
            <person name="Mayjonade B."/>
            <person name="Satge C."/>
            <person name="Perez M."/>
            <person name="Cauet S."/>
            <person name="Marande W."/>
            <person name="Chantry-Darmon C."/>
            <person name="Lopez-Roques C."/>
            <person name="Bouchez O."/>
            <person name="Berard A."/>
            <person name="Debelle F."/>
            <person name="Munos S."/>
            <person name="Bendahmane A."/>
            <person name="Berges H."/>
            <person name="Niebel A."/>
            <person name="Buitink J."/>
            <person name="Frugier F."/>
            <person name="Benhamed M."/>
            <person name="Crespi M."/>
            <person name="Gouzy J."/>
            <person name="Gamas P."/>
        </authorList>
    </citation>
    <scope>NUCLEOTIDE SEQUENCE [LARGE SCALE GENOMIC DNA]</scope>
    <source>
        <strain evidence="2">cv. Jemalong A17</strain>
    </source>
</reference>
<proteinExistence type="predicted"/>
<sequence>MFKDTSKKLTYAQAQLQETSICSSTTARDLCLLKHNCKRLICYRTLYLKTSFD</sequence>
<organism evidence="1 2">
    <name type="scientific">Medicago truncatula</name>
    <name type="common">Barrel medic</name>
    <name type="synonym">Medicago tribuloides</name>
    <dbReference type="NCBI Taxonomy" id="3880"/>
    <lineage>
        <taxon>Eukaryota</taxon>
        <taxon>Viridiplantae</taxon>
        <taxon>Streptophyta</taxon>
        <taxon>Embryophyta</taxon>
        <taxon>Tracheophyta</taxon>
        <taxon>Spermatophyta</taxon>
        <taxon>Magnoliopsida</taxon>
        <taxon>eudicotyledons</taxon>
        <taxon>Gunneridae</taxon>
        <taxon>Pentapetalae</taxon>
        <taxon>rosids</taxon>
        <taxon>fabids</taxon>
        <taxon>Fabales</taxon>
        <taxon>Fabaceae</taxon>
        <taxon>Papilionoideae</taxon>
        <taxon>50 kb inversion clade</taxon>
        <taxon>NPAAA clade</taxon>
        <taxon>Hologalegina</taxon>
        <taxon>IRL clade</taxon>
        <taxon>Trifolieae</taxon>
        <taxon>Medicago</taxon>
    </lineage>
</organism>
<comment type="caution">
    <text evidence="1">The sequence shown here is derived from an EMBL/GenBank/DDBJ whole genome shotgun (WGS) entry which is preliminary data.</text>
</comment>